<evidence type="ECO:0000313" key="8">
    <source>
        <dbReference type="Proteomes" id="UP000185544"/>
    </source>
</evidence>
<accession>A0A1L6MVN1</accession>
<keyword evidence="4 5" id="KW-0472">Membrane</keyword>
<protein>
    <recommendedName>
        <fullName evidence="6">TMEM205-like domain-containing protein</fullName>
    </recommendedName>
</protein>
<dbReference type="Proteomes" id="UP000185544">
    <property type="component" value="Chromosome"/>
</dbReference>
<proteinExistence type="predicted"/>
<dbReference type="EMBL" id="CP016908">
    <property type="protein sequence ID" value="APR99576.1"/>
    <property type="molecule type" value="Genomic_DNA"/>
</dbReference>
<evidence type="ECO:0000256" key="1">
    <source>
        <dbReference type="ARBA" id="ARBA00004370"/>
    </source>
</evidence>
<keyword evidence="3 5" id="KW-1133">Transmembrane helix</keyword>
<feature type="transmembrane region" description="Helical" evidence="5">
    <location>
        <begin position="54"/>
        <end position="71"/>
    </location>
</feature>
<sequence>MRNLSFFTLCMGSLASSLWVGGLVVVGAVVAPAVFQNIPAPLSGDVMIVVLHRFHMFVLGCALFMLAMEGLRAKFCEVRRLDWVRLFLICGAAGMALIQTFLLSPGIESLYRAGVVRGSGEQGRELQTIHSIAEKIAHGQLLLLLAAFVIYLLSGATSFQSRNSANHLMDS</sequence>
<feature type="transmembrane region" description="Helical" evidence="5">
    <location>
        <begin position="141"/>
        <end position="159"/>
    </location>
</feature>
<keyword evidence="8" id="KW-1185">Reference proteome</keyword>
<dbReference type="STRING" id="1882918.BCY86_01930"/>
<name>A0A1L6MVN1_9BACT</name>
<evidence type="ECO:0000256" key="5">
    <source>
        <dbReference type="SAM" id="Phobius"/>
    </source>
</evidence>
<evidence type="ECO:0000259" key="6">
    <source>
        <dbReference type="Pfam" id="PF13664"/>
    </source>
</evidence>
<evidence type="ECO:0000256" key="2">
    <source>
        <dbReference type="ARBA" id="ARBA00022692"/>
    </source>
</evidence>
<gene>
    <name evidence="7" type="ORF">BCY86_01930</name>
</gene>
<feature type="transmembrane region" description="Helical" evidence="5">
    <location>
        <begin position="7"/>
        <end position="34"/>
    </location>
</feature>
<evidence type="ECO:0000256" key="3">
    <source>
        <dbReference type="ARBA" id="ARBA00022989"/>
    </source>
</evidence>
<organism evidence="7 8">
    <name type="scientific">Pajaroellobacter abortibovis</name>
    <dbReference type="NCBI Taxonomy" id="1882918"/>
    <lineage>
        <taxon>Bacteria</taxon>
        <taxon>Pseudomonadati</taxon>
        <taxon>Myxococcota</taxon>
        <taxon>Polyangia</taxon>
        <taxon>Polyangiales</taxon>
        <taxon>Polyangiaceae</taxon>
    </lineage>
</organism>
<dbReference type="Pfam" id="PF13664">
    <property type="entry name" value="DUF4149"/>
    <property type="match status" value="1"/>
</dbReference>
<comment type="subcellular location">
    <subcellularLocation>
        <location evidence="1">Membrane</location>
    </subcellularLocation>
</comment>
<evidence type="ECO:0000256" key="4">
    <source>
        <dbReference type="ARBA" id="ARBA00023136"/>
    </source>
</evidence>
<feature type="domain" description="TMEM205-like" evidence="6">
    <location>
        <begin position="14"/>
        <end position="111"/>
    </location>
</feature>
<dbReference type="InterPro" id="IPR025423">
    <property type="entry name" value="TMEM205-like"/>
</dbReference>
<evidence type="ECO:0000313" key="7">
    <source>
        <dbReference type="EMBL" id="APR99576.1"/>
    </source>
</evidence>
<dbReference type="RefSeq" id="WP_075276223.1">
    <property type="nucleotide sequence ID" value="NZ_CP016908.1"/>
</dbReference>
<feature type="transmembrane region" description="Helical" evidence="5">
    <location>
        <begin position="83"/>
        <end position="102"/>
    </location>
</feature>
<dbReference type="AlphaFoldDB" id="A0A1L6MVN1"/>
<dbReference type="GO" id="GO:0016020">
    <property type="term" value="C:membrane"/>
    <property type="evidence" value="ECO:0007669"/>
    <property type="project" value="UniProtKB-SubCell"/>
</dbReference>
<keyword evidence="2 5" id="KW-0812">Transmembrane</keyword>
<reference evidence="7 8" key="1">
    <citation type="submission" date="2016-08" db="EMBL/GenBank/DDBJ databases">
        <title>Identification and validation of antigenic proteins from Pajaroellobacter abortibovis using de-novo genome sequence assembly and reverse vaccinology.</title>
        <authorList>
            <person name="Welly B.T."/>
            <person name="Miller M.R."/>
            <person name="Stott J.L."/>
            <person name="Blanchard M.T."/>
            <person name="Islas-Trejo A.D."/>
            <person name="O'Rourke S.M."/>
            <person name="Young A.E."/>
            <person name="Medrano J.F."/>
            <person name="Van Eenennaam A.L."/>
        </authorList>
    </citation>
    <scope>NUCLEOTIDE SEQUENCE [LARGE SCALE GENOMIC DNA]</scope>
    <source>
        <strain evidence="7 8">BTF92-0548A/99-0131</strain>
    </source>
</reference>
<dbReference type="KEGG" id="pabo:BCY86_01930"/>